<evidence type="ECO:0000256" key="1">
    <source>
        <dbReference type="ARBA" id="ARBA00004496"/>
    </source>
</evidence>
<evidence type="ECO:0000256" key="5">
    <source>
        <dbReference type="ARBA" id="ARBA00022927"/>
    </source>
</evidence>
<sequence>MDENSLMKMGQLLQAFSSQNSDIRTAAEDNYFNLLDNDPNSTINILFAFILGHPSCSERKHALIRVKCYLYRINIEERNNEILPETYQNIASCITQLLQESNADNIEMTYIFIISNLLIKTLVIPGLWPSIFDTMWKLLSTPFVSKVISFFSEYASFYTFQNINQINQEVLGQLPQLVKFDYPDPEARVSSMSLAYNLIKYNPEFIQILGIIPNAINELRDDLIDSSINIFDGFFQNNWKQIGDYINGFIIIFLQIAQNPERSESCRISSLEILTKLLNGPSHIRRFLNENIIMFLQALSSCFMINDQENSVYTTATDLFECFASKPESQNIVLSQITPSISSLPPQVVSVFLMYIPNIQFINQIIEFAQSPDSVISKNAFETISVLLKKNYQKLVKQNPDIIQAISTLLFKFVDAGRVDALIPLPQLAKTLGMYDKRKLDVIAPKLLEICNKIPNSDSIRCAAAVAEAFPEKVSASALDFANSSMKLILDNADPDSTLYIMIAVSTFAKCMPQDDLHQFVLNLMKLVQEAPETSTYDGLRIIAKQIGPQFAQFLPIFMPYLIQIATQKVVIFIQRGNEMTYAPDYTILTKGADKMLFRIEQLSEIAGALEAISDYAEAVGSAFEPFVEQAFNAANTTFDIVYDTEIRVASVKLFLSLTKCCPQIINNIFNLLLKKIAEKDQHLDEFLEVPFREAIMTALQDIVMNEHCSQEIRVQYLQTIPGILKTTISDIRQDIKEDEFEEFEDNYLNLLWTIAIAYKFLYEASPNESGASFVQISNILLPFNQEPVLLILQFSMAMWTDFLIFGPENYVEQCQAMVPQVMEMVNHKDKEIRRMALYAIGRICEKKNLPAEEIDKILSILYLSATSEAAQNDESLFEGNDNALSSYAILLKKRVPMKNAVEDIQHFIEMFPAEDELDEVKIAYEYLFELFWEAGKNEEIAGLIQPICEKLLEGIQIEVISDIVKSVINEKLAQGNVPPQVSQFLSAFQ</sequence>
<keyword evidence="3" id="KW-0963">Cytoplasm</keyword>
<dbReference type="Pfam" id="PF02985">
    <property type="entry name" value="HEAT"/>
    <property type="match status" value="1"/>
</dbReference>
<evidence type="ECO:0000256" key="3">
    <source>
        <dbReference type="ARBA" id="ARBA00022490"/>
    </source>
</evidence>
<comment type="subcellular location">
    <subcellularLocation>
        <location evidence="1">Cytoplasm</location>
    </subcellularLocation>
</comment>
<gene>
    <name evidence="6" type="ORF">M9Y10_002062</name>
</gene>
<proteinExistence type="predicted"/>
<protein>
    <submittedName>
        <fullName evidence="6">Importin-5</fullName>
    </submittedName>
</protein>
<comment type="caution">
    <text evidence="6">The sequence shown here is derived from an EMBL/GenBank/DDBJ whole genome shotgun (WGS) entry which is preliminary data.</text>
</comment>
<dbReference type="InterPro" id="IPR011989">
    <property type="entry name" value="ARM-like"/>
</dbReference>
<evidence type="ECO:0000256" key="4">
    <source>
        <dbReference type="ARBA" id="ARBA00022737"/>
    </source>
</evidence>
<accession>A0ABR2L8Q6</accession>
<keyword evidence="7" id="KW-1185">Reference proteome</keyword>
<organism evidence="6 7">
    <name type="scientific">Tritrichomonas musculus</name>
    <dbReference type="NCBI Taxonomy" id="1915356"/>
    <lineage>
        <taxon>Eukaryota</taxon>
        <taxon>Metamonada</taxon>
        <taxon>Parabasalia</taxon>
        <taxon>Tritrichomonadida</taxon>
        <taxon>Tritrichomonadidae</taxon>
        <taxon>Tritrichomonas</taxon>
    </lineage>
</organism>
<dbReference type="InterPro" id="IPR040122">
    <property type="entry name" value="Importin_beta"/>
</dbReference>
<name>A0ABR2L8Q6_9EUKA</name>
<dbReference type="InterPro" id="IPR000357">
    <property type="entry name" value="HEAT"/>
</dbReference>
<dbReference type="Proteomes" id="UP001470230">
    <property type="component" value="Unassembled WGS sequence"/>
</dbReference>
<dbReference type="PANTHER" id="PTHR10527">
    <property type="entry name" value="IMPORTIN BETA"/>
    <property type="match status" value="1"/>
</dbReference>
<evidence type="ECO:0000256" key="2">
    <source>
        <dbReference type="ARBA" id="ARBA00022448"/>
    </source>
</evidence>
<evidence type="ECO:0000313" key="7">
    <source>
        <dbReference type="Proteomes" id="UP001470230"/>
    </source>
</evidence>
<reference evidence="6 7" key="1">
    <citation type="submission" date="2024-04" db="EMBL/GenBank/DDBJ databases">
        <title>Tritrichomonas musculus Genome.</title>
        <authorList>
            <person name="Alves-Ferreira E."/>
            <person name="Grigg M."/>
            <person name="Lorenzi H."/>
            <person name="Galac M."/>
        </authorList>
    </citation>
    <scope>NUCLEOTIDE SEQUENCE [LARGE SCALE GENOMIC DNA]</scope>
    <source>
        <strain evidence="6 7">EAF2021</strain>
    </source>
</reference>
<keyword evidence="2" id="KW-0813">Transport</keyword>
<dbReference type="SUPFAM" id="SSF48371">
    <property type="entry name" value="ARM repeat"/>
    <property type="match status" value="2"/>
</dbReference>
<keyword evidence="4" id="KW-0677">Repeat</keyword>
<dbReference type="Gene3D" id="1.25.10.10">
    <property type="entry name" value="Leucine-rich Repeat Variant"/>
    <property type="match status" value="2"/>
</dbReference>
<keyword evidence="5" id="KW-0653">Protein transport</keyword>
<dbReference type="InterPro" id="IPR016024">
    <property type="entry name" value="ARM-type_fold"/>
</dbReference>
<evidence type="ECO:0000313" key="6">
    <source>
        <dbReference type="EMBL" id="KAK8899740.1"/>
    </source>
</evidence>
<dbReference type="EMBL" id="JAPFFF010000001">
    <property type="protein sequence ID" value="KAK8899740.1"/>
    <property type="molecule type" value="Genomic_DNA"/>
</dbReference>